<gene>
    <name evidence="2" type="ORF">GCM10017643_46810</name>
</gene>
<accession>A0A9W6N1U6</accession>
<feature type="region of interest" description="Disordered" evidence="1">
    <location>
        <begin position="130"/>
        <end position="170"/>
    </location>
</feature>
<name>A0A9W6N1U6_9HYPH</name>
<evidence type="ECO:0000313" key="2">
    <source>
        <dbReference type="EMBL" id="GLK74563.1"/>
    </source>
</evidence>
<evidence type="ECO:0000256" key="1">
    <source>
        <dbReference type="SAM" id="MobiDB-lite"/>
    </source>
</evidence>
<reference evidence="2" key="1">
    <citation type="journal article" date="2014" name="Int. J. Syst. Evol. Microbiol.">
        <title>Complete genome sequence of Corynebacterium casei LMG S-19264T (=DSM 44701T), isolated from a smear-ripened cheese.</title>
        <authorList>
            <consortium name="US DOE Joint Genome Institute (JGI-PGF)"/>
            <person name="Walter F."/>
            <person name="Albersmeier A."/>
            <person name="Kalinowski J."/>
            <person name="Ruckert C."/>
        </authorList>
    </citation>
    <scope>NUCLEOTIDE SEQUENCE</scope>
    <source>
        <strain evidence="2">VKM B-2484</strain>
    </source>
</reference>
<dbReference type="AlphaFoldDB" id="A0A9W6N1U6"/>
<proteinExistence type="predicted"/>
<keyword evidence="3" id="KW-1185">Reference proteome</keyword>
<evidence type="ECO:0000313" key="3">
    <source>
        <dbReference type="Proteomes" id="UP001143370"/>
    </source>
</evidence>
<dbReference type="EMBL" id="BSFJ01000043">
    <property type="protein sequence ID" value="GLK74563.1"/>
    <property type="molecule type" value="Genomic_DNA"/>
</dbReference>
<protein>
    <submittedName>
        <fullName evidence="2">Uncharacterized protein</fullName>
    </submittedName>
</protein>
<reference evidence="2" key="2">
    <citation type="submission" date="2023-01" db="EMBL/GenBank/DDBJ databases">
        <authorList>
            <person name="Sun Q."/>
            <person name="Evtushenko L."/>
        </authorList>
    </citation>
    <scope>NUCLEOTIDE SEQUENCE</scope>
    <source>
        <strain evidence="2">VKM B-2484</strain>
    </source>
</reference>
<feature type="compositionally biased region" description="Basic and acidic residues" evidence="1">
    <location>
        <begin position="137"/>
        <end position="158"/>
    </location>
</feature>
<comment type="caution">
    <text evidence="2">The sequence shown here is derived from an EMBL/GenBank/DDBJ whole genome shotgun (WGS) entry which is preliminary data.</text>
</comment>
<dbReference type="Proteomes" id="UP001143370">
    <property type="component" value="Unassembled WGS sequence"/>
</dbReference>
<organism evidence="2 3">
    <name type="scientific">Ancylobacter dichloromethanicus</name>
    <dbReference type="NCBI Taxonomy" id="518825"/>
    <lineage>
        <taxon>Bacteria</taxon>
        <taxon>Pseudomonadati</taxon>
        <taxon>Pseudomonadota</taxon>
        <taxon>Alphaproteobacteria</taxon>
        <taxon>Hyphomicrobiales</taxon>
        <taxon>Xanthobacteraceae</taxon>
        <taxon>Ancylobacter</taxon>
    </lineage>
</organism>
<sequence length="170" mass="18958">MRARPAQSTISKASVTTAGTIHASGTGTKMNGRIGITAAKRGKPIAALATARKLAEIIRYMPTKGEDYIWVRPALRARKFAVSKFKAGLPHEHASVVRPTIKISRKNGFAERARVAKAENAYADFTAQWRTRPHAKSRSEKKMPECRRVSTDRFDATRQRAWSGPQDLQW</sequence>